<gene>
    <name evidence="2" type="ORF">BEU04_03445</name>
</gene>
<evidence type="ECO:0000313" key="2">
    <source>
        <dbReference type="EMBL" id="OIR14042.1"/>
    </source>
</evidence>
<accession>A0A1J5SZN1</accession>
<dbReference type="Proteomes" id="UP000183815">
    <property type="component" value="Unassembled WGS sequence"/>
</dbReference>
<keyword evidence="1" id="KW-0472">Membrane</keyword>
<dbReference type="EMBL" id="MIYU01000021">
    <property type="protein sequence ID" value="OIR14042.1"/>
    <property type="molecule type" value="Genomic_DNA"/>
</dbReference>
<feature type="transmembrane region" description="Helical" evidence="1">
    <location>
        <begin position="113"/>
        <end position="135"/>
    </location>
</feature>
<organism evidence="2 3">
    <name type="scientific">Marine Group III euryarchaeote CG-Bathy1</name>
    <dbReference type="NCBI Taxonomy" id="1889001"/>
    <lineage>
        <taxon>Archaea</taxon>
        <taxon>Methanobacteriati</taxon>
        <taxon>Thermoplasmatota</taxon>
        <taxon>Thermoplasmata</taxon>
        <taxon>Candidatus Thermoprofundales</taxon>
    </lineage>
</organism>
<sequence length="196" mass="21925">MEKRNLEIGKIVIFLLMIGAGGRIVLNSYPNIETVMVSVFLAAILLPRHLSIITSLAIIVLSDWYLGYLPDSGNILASIIVFTYSGFLLVNIFGTKIQNWISGKFGSGTVLKFSGAGISFALIYDIWTNFGVWFLNYEHTLENMITVYMLGIPFMLYHMMSSVATFTMIGIPVYYGLSQTVGEEIVVERKEISKRV</sequence>
<keyword evidence="1" id="KW-1133">Transmembrane helix</keyword>
<feature type="transmembrane region" description="Helical" evidence="1">
    <location>
        <begin position="12"/>
        <end position="29"/>
    </location>
</feature>
<evidence type="ECO:0000256" key="1">
    <source>
        <dbReference type="SAM" id="Phobius"/>
    </source>
</evidence>
<dbReference type="AlphaFoldDB" id="A0A1J5SZN1"/>
<dbReference type="Pfam" id="PF20221">
    <property type="entry name" value="DUF6580"/>
    <property type="match status" value="1"/>
</dbReference>
<evidence type="ECO:0000313" key="3">
    <source>
        <dbReference type="Proteomes" id="UP000183815"/>
    </source>
</evidence>
<reference evidence="2 3" key="1">
    <citation type="submission" date="2016-08" db="EMBL/GenBank/DDBJ databases">
        <title>New Insights into Marine Group III Euryarchaeota, from dark to light.</title>
        <authorList>
            <person name="Haro-Moreno J.M."/>
            <person name="Rodriguez-Valera F."/>
            <person name="Lopez-Garcia P."/>
            <person name="Moreira D."/>
            <person name="Martin-Cuadrado A.B."/>
        </authorList>
    </citation>
    <scope>NUCLEOTIDE SEQUENCE [LARGE SCALE GENOMIC DNA]</scope>
    <source>
        <strain evidence="2">CG-Bathy1</strain>
    </source>
</reference>
<comment type="caution">
    <text evidence="2">The sequence shown here is derived from an EMBL/GenBank/DDBJ whole genome shotgun (WGS) entry which is preliminary data.</text>
</comment>
<proteinExistence type="predicted"/>
<evidence type="ECO:0008006" key="4">
    <source>
        <dbReference type="Google" id="ProtNLM"/>
    </source>
</evidence>
<protein>
    <recommendedName>
        <fullName evidence="4">Rod shape-determining protein MreD</fullName>
    </recommendedName>
</protein>
<feature type="transmembrane region" description="Helical" evidence="1">
    <location>
        <begin position="147"/>
        <end position="175"/>
    </location>
</feature>
<feature type="transmembrane region" description="Helical" evidence="1">
    <location>
        <begin position="35"/>
        <end position="61"/>
    </location>
</feature>
<keyword evidence="1" id="KW-0812">Transmembrane</keyword>
<feature type="transmembrane region" description="Helical" evidence="1">
    <location>
        <begin position="73"/>
        <end position="93"/>
    </location>
</feature>
<dbReference type="InterPro" id="IPR046487">
    <property type="entry name" value="DUF6580"/>
</dbReference>
<name>A0A1J5SZN1_9ARCH</name>